<evidence type="ECO:0000313" key="2">
    <source>
        <dbReference type="Proteomes" id="UP000239936"/>
    </source>
</evidence>
<accession>A0A2S7XRE8</accession>
<gene>
    <name evidence="1" type="ORF">CXB77_09380</name>
</gene>
<reference evidence="1 2" key="1">
    <citation type="submission" date="2018-01" db="EMBL/GenBank/DDBJ databases">
        <title>The complete genome sequence of Chromatium okenii LaCa, a purple sulfur bacterium with a turbulent life.</title>
        <authorList>
            <person name="Luedin S.M."/>
            <person name="Liechti N."/>
            <person name="Storelli N."/>
            <person name="Danza F."/>
            <person name="Wittwer M."/>
            <person name="Pothier J.F."/>
            <person name="Tonolla M.A."/>
        </authorList>
    </citation>
    <scope>NUCLEOTIDE SEQUENCE [LARGE SCALE GENOMIC DNA]</scope>
    <source>
        <strain evidence="1 2">LaCa</strain>
    </source>
</reference>
<name>A0A2S7XRE8_9GAMM</name>
<keyword evidence="2" id="KW-1185">Reference proteome</keyword>
<dbReference type="EMBL" id="PPGH01000035">
    <property type="protein sequence ID" value="PQJ96038.1"/>
    <property type="molecule type" value="Genomic_DNA"/>
</dbReference>
<dbReference type="PROSITE" id="PS51257">
    <property type="entry name" value="PROKAR_LIPOPROTEIN"/>
    <property type="match status" value="1"/>
</dbReference>
<evidence type="ECO:0000313" key="1">
    <source>
        <dbReference type="EMBL" id="PQJ96038.1"/>
    </source>
</evidence>
<comment type="caution">
    <text evidence="1">The sequence shown here is derived from an EMBL/GenBank/DDBJ whole genome shotgun (WGS) entry which is preliminary data.</text>
</comment>
<dbReference type="Proteomes" id="UP000239936">
    <property type="component" value="Unassembled WGS sequence"/>
</dbReference>
<proteinExistence type="predicted"/>
<organism evidence="1 2">
    <name type="scientific">Chromatium okenii</name>
    <dbReference type="NCBI Taxonomy" id="61644"/>
    <lineage>
        <taxon>Bacteria</taxon>
        <taxon>Pseudomonadati</taxon>
        <taxon>Pseudomonadota</taxon>
        <taxon>Gammaproteobacteria</taxon>
        <taxon>Chromatiales</taxon>
        <taxon>Chromatiaceae</taxon>
        <taxon>Chromatium</taxon>
    </lineage>
</organism>
<sequence>MFRRWGVKILLTCLGIAALLLAGCSTVEKDKRANALQAATNGYQAALRWGYYDTALAFLDPQTPPPTINFKGLRLTGYDVMQSLRMPDKATALQTVSIEYLYEDRQVVKQLTDQQRWRWDAAHHAWFLQSGLPKFETR</sequence>
<dbReference type="AlphaFoldDB" id="A0A2S7XRE8"/>
<protein>
    <recommendedName>
        <fullName evidence="3">Lipoprotein</fullName>
    </recommendedName>
</protein>
<evidence type="ECO:0008006" key="3">
    <source>
        <dbReference type="Google" id="ProtNLM"/>
    </source>
</evidence>
<dbReference type="OrthoDB" id="6196416at2"/>